<dbReference type="AlphaFoldDB" id="A0A975SXQ5"/>
<dbReference type="KEGG" id="nps:KRR39_17055"/>
<keyword evidence="1" id="KW-0472">Membrane</keyword>
<organism evidence="2 3">
    <name type="scientific">Nocardioides panacis</name>
    <dbReference type="NCBI Taxonomy" id="2849501"/>
    <lineage>
        <taxon>Bacteria</taxon>
        <taxon>Bacillati</taxon>
        <taxon>Actinomycetota</taxon>
        <taxon>Actinomycetes</taxon>
        <taxon>Propionibacteriales</taxon>
        <taxon>Nocardioidaceae</taxon>
        <taxon>Nocardioides</taxon>
    </lineage>
</organism>
<gene>
    <name evidence="2" type="ORF">KRR39_17055</name>
</gene>
<dbReference type="InterPro" id="IPR025323">
    <property type="entry name" value="DUF4229"/>
</dbReference>
<accession>A0A975SXQ5</accession>
<feature type="transmembrane region" description="Helical" evidence="1">
    <location>
        <begin position="37"/>
        <end position="56"/>
    </location>
</feature>
<evidence type="ECO:0000313" key="2">
    <source>
        <dbReference type="EMBL" id="QWZ07179.1"/>
    </source>
</evidence>
<name>A0A975SXQ5_9ACTN</name>
<dbReference type="RefSeq" id="WP_216938690.1">
    <property type="nucleotide sequence ID" value="NZ_CP077062.1"/>
</dbReference>
<reference evidence="2" key="1">
    <citation type="submission" date="2021-06" db="EMBL/GenBank/DDBJ databases">
        <title>Complete genome sequence of Nocardioides sp. G188.</title>
        <authorList>
            <person name="Im W.-T."/>
        </authorList>
    </citation>
    <scope>NUCLEOTIDE SEQUENCE</scope>
    <source>
        <strain evidence="2">G188</strain>
    </source>
</reference>
<dbReference type="Proteomes" id="UP000683575">
    <property type="component" value="Chromosome"/>
</dbReference>
<keyword evidence="1" id="KW-1133">Transmembrane helix</keyword>
<evidence type="ECO:0000313" key="3">
    <source>
        <dbReference type="Proteomes" id="UP000683575"/>
    </source>
</evidence>
<evidence type="ECO:0000256" key="1">
    <source>
        <dbReference type="SAM" id="Phobius"/>
    </source>
</evidence>
<keyword evidence="3" id="KW-1185">Reference proteome</keyword>
<proteinExistence type="predicted"/>
<keyword evidence="1" id="KW-0812">Transmembrane</keyword>
<feature type="transmembrane region" description="Helical" evidence="1">
    <location>
        <begin position="12"/>
        <end position="31"/>
    </location>
</feature>
<sequence length="88" mass="9809">MKEFVVYTLARVGLFVASYAVIAGVYMLVRGTDHVPILWPFLAAAVISAVASYYLLQGPRERFAARVDARARAATARFEEARSREDQD</sequence>
<dbReference type="EMBL" id="CP077062">
    <property type="protein sequence ID" value="QWZ07179.1"/>
    <property type="molecule type" value="Genomic_DNA"/>
</dbReference>
<dbReference type="Pfam" id="PF14012">
    <property type="entry name" value="DUF4229"/>
    <property type="match status" value="1"/>
</dbReference>
<protein>
    <submittedName>
        <fullName evidence="2">DUF4229 domain-containing protein</fullName>
    </submittedName>
</protein>